<evidence type="ECO:0000256" key="2">
    <source>
        <dbReference type="ARBA" id="ARBA00022475"/>
    </source>
</evidence>
<reference evidence="8" key="1">
    <citation type="submission" date="2018-02" db="EMBL/GenBank/DDBJ databases">
        <authorList>
            <person name="Kim S.-K."/>
            <person name="Jung H.-I."/>
            <person name="Lee S.-W."/>
        </authorList>
    </citation>
    <scope>NUCLEOTIDE SEQUENCE</scope>
    <source>
        <strain evidence="8">SK3146</strain>
    </source>
</reference>
<keyword evidence="5 7" id="KW-0472">Membrane</keyword>
<dbReference type="InterPro" id="IPR037185">
    <property type="entry name" value="EmrE-like"/>
</dbReference>
<dbReference type="Pfam" id="PF00893">
    <property type="entry name" value="Multi_Drug_Res"/>
    <property type="match status" value="1"/>
</dbReference>
<gene>
    <name evidence="8" type="primary">ykkC_1</name>
    <name evidence="8" type="ORF">SK3146_06246</name>
</gene>
<evidence type="ECO:0000313" key="8">
    <source>
        <dbReference type="EMBL" id="UQZ86953.1"/>
    </source>
</evidence>
<keyword evidence="2" id="KW-1003">Cell membrane</keyword>
<proteinExistence type="inferred from homology"/>
<evidence type="ECO:0000256" key="7">
    <source>
        <dbReference type="SAM" id="Phobius"/>
    </source>
</evidence>
<keyword evidence="9" id="KW-1185">Reference proteome</keyword>
<dbReference type="Proteomes" id="UP001057134">
    <property type="component" value="Chromosome"/>
</dbReference>
<accession>A0ABY4RZU1</accession>
<keyword evidence="4 7" id="KW-1133">Transmembrane helix</keyword>
<dbReference type="SUPFAM" id="SSF103481">
    <property type="entry name" value="Multidrug resistance efflux transporter EmrE"/>
    <property type="match status" value="1"/>
</dbReference>
<dbReference type="EMBL" id="CP027059">
    <property type="protein sequence ID" value="UQZ86953.1"/>
    <property type="molecule type" value="Genomic_DNA"/>
</dbReference>
<dbReference type="Gene3D" id="1.10.3730.20">
    <property type="match status" value="1"/>
</dbReference>
<feature type="transmembrane region" description="Helical" evidence="7">
    <location>
        <begin position="56"/>
        <end position="77"/>
    </location>
</feature>
<evidence type="ECO:0000256" key="5">
    <source>
        <dbReference type="ARBA" id="ARBA00023136"/>
    </source>
</evidence>
<keyword evidence="3 6" id="KW-0812">Transmembrane</keyword>
<comment type="similarity">
    <text evidence="6">Belongs to the drug/metabolite transporter (DMT) superfamily. Small multidrug resistance (SMR) (TC 2.A.7.1) family.</text>
</comment>
<feature type="transmembrane region" description="Helical" evidence="7">
    <location>
        <begin position="83"/>
        <end position="102"/>
    </location>
</feature>
<sequence>MNKGWIYIWIGGLLEVCWISGMKNADSAVDWLLVGFAIAVSFVLILLACKTLPAGTVYAVFTGIGAAGAVTAEMIWWGEPVRLDKLALIALLLFGVIGLKLVTDNDKSKGENAKAGAKR</sequence>
<evidence type="ECO:0000256" key="6">
    <source>
        <dbReference type="RuleBase" id="RU003942"/>
    </source>
</evidence>
<dbReference type="RefSeq" id="WP_249862451.1">
    <property type="nucleotide sequence ID" value="NZ_CP027059.1"/>
</dbReference>
<evidence type="ECO:0000313" key="9">
    <source>
        <dbReference type="Proteomes" id="UP001057134"/>
    </source>
</evidence>
<name>A0ABY4RZU1_9BACL</name>
<protein>
    <submittedName>
        <fullName evidence="8">Multidrug resistance protein YkkC</fullName>
    </submittedName>
</protein>
<evidence type="ECO:0000256" key="1">
    <source>
        <dbReference type="ARBA" id="ARBA00004651"/>
    </source>
</evidence>
<feature type="transmembrane region" description="Helical" evidence="7">
    <location>
        <begin position="28"/>
        <end position="49"/>
    </location>
</feature>
<organism evidence="8 9">
    <name type="scientific">Paenibacillus konkukensis</name>
    <dbReference type="NCBI Taxonomy" id="2020716"/>
    <lineage>
        <taxon>Bacteria</taxon>
        <taxon>Bacillati</taxon>
        <taxon>Bacillota</taxon>
        <taxon>Bacilli</taxon>
        <taxon>Bacillales</taxon>
        <taxon>Paenibacillaceae</taxon>
        <taxon>Paenibacillus</taxon>
    </lineage>
</organism>
<comment type="subcellular location">
    <subcellularLocation>
        <location evidence="1 6">Cell membrane</location>
        <topology evidence="1 6">Multi-pass membrane protein</topology>
    </subcellularLocation>
</comment>
<dbReference type="InterPro" id="IPR000390">
    <property type="entry name" value="Small_drug/metabolite_transptr"/>
</dbReference>
<evidence type="ECO:0000256" key="3">
    <source>
        <dbReference type="ARBA" id="ARBA00022692"/>
    </source>
</evidence>
<dbReference type="PANTHER" id="PTHR30561">
    <property type="entry name" value="SMR FAMILY PROTON-DEPENDENT DRUG EFFLUX TRANSPORTER SUGE"/>
    <property type="match status" value="1"/>
</dbReference>
<evidence type="ECO:0000256" key="4">
    <source>
        <dbReference type="ARBA" id="ARBA00022989"/>
    </source>
</evidence>
<feature type="transmembrane region" description="Helical" evidence="7">
    <location>
        <begin position="5"/>
        <end position="22"/>
    </location>
</feature>
<reference evidence="8" key="2">
    <citation type="journal article" date="2021" name="J Anim Sci Technol">
        <title>Complete genome sequence of Paenibacillus konkukensis sp. nov. SK3146 as a potential probiotic strain.</title>
        <authorList>
            <person name="Jung H.I."/>
            <person name="Park S."/>
            <person name="Niu K.M."/>
            <person name="Lee S.W."/>
            <person name="Kothari D."/>
            <person name="Yi K.J."/>
            <person name="Kim S.K."/>
        </authorList>
    </citation>
    <scope>NUCLEOTIDE SEQUENCE</scope>
    <source>
        <strain evidence="8">SK3146</strain>
    </source>
</reference>
<dbReference type="InterPro" id="IPR045324">
    <property type="entry name" value="Small_multidrug_res"/>
</dbReference>
<dbReference type="PANTHER" id="PTHR30561:SF7">
    <property type="entry name" value="GUANIDINIUM EFFLUX SYSTEM SUBUNIT GDNC-RELATED"/>
    <property type="match status" value="1"/>
</dbReference>